<feature type="compositionally biased region" description="Pro residues" evidence="8">
    <location>
        <begin position="958"/>
        <end position="978"/>
    </location>
</feature>
<protein>
    <recommendedName>
        <fullName evidence="10">Pentraxin (PTX) domain-containing protein</fullName>
    </recommendedName>
</protein>
<gene>
    <name evidence="11" type="ORF">Vafri_20501</name>
</gene>
<dbReference type="NCBIfam" id="TIGR02232">
    <property type="entry name" value="myxo_disulf_rpt"/>
    <property type="match status" value="1"/>
</dbReference>
<dbReference type="SUPFAM" id="SSF49899">
    <property type="entry name" value="Concanavalin A-like lectins/glucanases"/>
    <property type="match status" value="3"/>
</dbReference>
<feature type="region of interest" description="Disordered" evidence="8">
    <location>
        <begin position="907"/>
        <end position="927"/>
    </location>
</feature>
<evidence type="ECO:0000256" key="9">
    <source>
        <dbReference type="SAM" id="Phobius"/>
    </source>
</evidence>
<evidence type="ECO:0000256" key="4">
    <source>
        <dbReference type="ARBA" id="ARBA00022737"/>
    </source>
</evidence>
<evidence type="ECO:0000259" key="10">
    <source>
        <dbReference type="PROSITE" id="PS51828"/>
    </source>
</evidence>
<dbReference type="PRINTS" id="PR00895">
    <property type="entry name" value="PENTAXIN"/>
</dbReference>
<evidence type="ECO:0000313" key="12">
    <source>
        <dbReference type="Proteomes" id="UP000747399"/>
    </source>
</evidence>
<feature type="region of interest" description="Disordered" evidence="8">
    <location>
        <begin position="306"/>
        <end position="329"/>
    </location>
</feature>
<dbReference type="PANTHER" id="PTHR19277">
    <property type="entry name" value="PENTRAXIN"/>
    <property type="match status" value="1"/>
</dbReference>
<dbReference type="Pfam" id="PF00354">
    <property type="entry name" value="Pentaxin"/>
    <property type="match status" value="1"/>
</dbReference>
<keyword evidence="7" id="KW-0325">Glycoprotein</keyword>
<keyword evidence="9" id="KW-0472">Membrane</keyword>
<dbReference type="GO" id="GO:0046872">
    <property type="term" value="F:metal ion binding"/>
    <property type="evidence" value="ECO:0007669"/>
    <property type="project" value="UniProtKB-KW"/>
</dbReference>
<evidence type="ECO:0000256" key="2">
    <source>
        <dbReference type="ARBA" id="ARBA00022723"/>
    </source>
</evidence>
<evidence type="ECO:0000313" key="11">
    <source>
        <dbReference type="EMBL" id="GIL67067.1"/>
    </source>
</evidence>
<dbReference type="PANTHER" id="PTHR19277:SF125">
    <property type="entry name" value="B6"/>
    <property type="match status" value="1"/>
</dbReference>
<keyword evidence="12" id="KW-1185">Reference proteome</keyword>
<dbReference type="InterPro" id="IPR001759">
    <property type="entry name" value="PTX_dom"/>
</dbReference>
<evidence type="ECO:0000256" key="7">
    <source>
        <dbReference type="ARBA" id="ARBA00023180"/>
    </source>
</evidence>
<evidence type="ECO:0000256" key="3">
    <source>
        <dbReference type="ARBA" id="ARBA00022729"/>
    </source>
</evidence>
<proteinExistence type="predicted"/>
<evidence type="ECO:0000256" key="1">
    <source>
        <dbReference type="ARBA" id="ARBA00001913"/>
    </source>
</evidence>
<feature type="domain" description="Pentraxin (PTX)" evidence="10">
    <location>
        <begin position="641"/>
        <end position="866"/>
    </location>
</feature>
<feature type="compositionally biased region" description="Polar residues" evidence="8">
    <location>
        <begin position="1148"/>
        <end position="1160"/>
    </location>
</feature>
<sequence>MHLRPVTLGCQDYIAARSTATSRNARESSAQLTRSPFHCWSCFLLSLLLLMQGAPVGKAAPAKVSTPGGAGHALLFQDHIVVKTDFKDFPSTALTFEAWISTSDFCHAGTVMSYAKDSKAYDDAQRITDFNHFVIFDTRALLACHDFQFIDLRPDPANVSCHAAYTRTDGGSREPPSIVERDGRWHHLAVTWSAAEEGLTNIYVDGSLMASARSGRTAPLEPNGAFMLGGEQDCFGGCVDPSQGFHGLMDEVRLWRSALSQEEIVRRMRWGSGLEGFPDLVAWWKFDEPNMDPGIFGHHTVARDASGHGNDLRLETPPQPRSAVIPLPSSREPLRTGALEFRNGLALNKHMQGFPGRSFTVEMWAKGAAVQDLDNLQQRSSQLFSYAAQKTSSDGYQAPGFLDDAVRIERLFASSISRRTKYGGSSWIESTAGAVALHVNSNENTDNPGREAVIIFDAKWTDNQWHHLAVTWEYDTGLAAMYLDGAPCVPFYKSDFGFVEERAPGEGGVKPNVAARTSREDSGSLVLGQDQDCLGGCFSPSDAFSGQLAVVRVWNRPLGRSDVVSGMGLVQHPQARRSGLVGMWSFGPEALGVSEDGSQLALDAAGGSAPNHLQLRGNAPMYVYSTAPLAAADGKALPGPSPGAGGYSLALSDRQVLLLPNFRDFPASTLTLEFWMTSIDRCRPGVPFSYAVGDYNQGDNAFLLFNYNSWGVSVLEDEGHLSDHQSGVAVTDGFWHHVAVTWESATGDVRLYDNGRQVWQATRGRGRSIPSGGTLVIGREQDCRGGCFDSAAGAAGSISPVKKQEYGVQDFTGVIEEMRLWNLVRSPQEIAQGMEADDGLGPGGFDAPGVDAATPGLVAYWRFDEGSGYRVRDVTGRGHDLVMLQEPQWVVTRWLSSCGNAVVEGAEECDDGDRTDGDGCSSTCRVEPGWVCTGRPRSLCAPKQADQGTQPAGQRPPGSLPPQPAPAPQPAAPTPQPGPAGGGEGAQQGGAGKVPHTNNIDGDGGNSGRTSHRAGSVLAIVLGIAGASVVVLFVGFVFAARSAGGGGAPALSKVSRALHYVRTSLSKNIGGLRARLGPEYNPLVVNPEEMDVSPEFISATPPRAPPGHPGKYHPLGSGNGSSTFSSPGMPESAFSPGGWLAAPPTPSPVSRSQAAGGTSV</sequence>
<reference evidence="11" key="1">
    <citation type="journal article" date="2021" name="Proc. Natl. Acad. Sci. U.S.A.">
        <title>Three genomes in the algal genus Volvox reveal the fate of a haploid sex-determining region after a transition to homothallism.</title>
        <authorList>
            <person name="Yamamoto K."/>
            <person name="Hamaji T."/>
            <person name="Kawai-Toyooka H."/>
            <person name="Matsuzaki R."/>
            <person name="Takahashi F."/>
            <person name="Nishimura Y."/>
            <person name="Kawachi M."/>
            <person name="Noguchi H."/>
            <person name="Minakuchi Y."/>
            <person name="Umen J.G."/>
            <person name="Toyoda A."/>
            <person name="Nozaki H."/>
        </authorList>
    </citation>
    <scope>NUCLEOTIDE SEQUENCE</scope>
    <source>
        <strain evidence="11">NIES-3780</strain>
    </source>
</reference>
<dbReference type="InterPro" id="IPR011936">
    <property type="entry name" value="Myxo_disulph_rpt"/>
</dbReference>
<keyword evidence="2" id="KW-0479">Metal-binding</keyword>
<dbReference type="InterPro" id="IPR051360">
    <property type="entry name" value="Neuronal_Pentraxin_Related"/>
</dbReference>
<keyword evidence="9" id="KW-1133">Transmembrane helix</keyword>
<dbReference type="Gene3D" id="2.60.120.200">
    <property type="match status" value="3"/>
</dbReference>
<keyword evidence="5" id="KW-0106">Calcium</keyword>
<dbReference type="AlphaFoldDB" id="A0A8J4FE06"/>
<dbReference type="InterPro" id="IPR013320">
    <property type="entry name" value="ConA-like_dom_sf"/>
</dbReference>
<keyword evidence="4" id="KW-0677">Repeat</keyword>
<dbReference type="Pfam" id="PF13385">
    <property type="entry name" value="Laminin_G_3"/>
    <property type="match status" value="2"/>
</dbReference>
<organism evidence="11 12">
    <name type="scientific">Volvox africanus</name>
    <dbReference type="NCBI Taxonomy" id="51714"/>
    <lineage>
        <taxon>Eukaryota</taxon>
        <taxon>Viridiplantae</taxon>
        <taxon>Chlorophyta</taxon>
        <taxon>core chlorophytes</taxon>
        <taxon>Chlorophyceae</taxon>
        <taxon>CS clade</taxon>
        <taxon>Chlamydomonadales</taxon>
        <taxon>Volvocaceae</taxon>
        <taxon>Volvox</taxon>
    </lineage>
</organism>
<feature type="region of interest" description="Disordered" evidence="8">
    <location>
        <begin position="1099"/>
        <end position="1160"/>
    </location>
</feature>
<feature type="transmembrane region" description="Helical" evidence="9">
    <location>
        <begin position="1017"/>
        <end position="1039"/>
    </location>
</feature>
<keyword evidence="3" id="KW-0732">Signal</keyword>
<dbReference type="EMBL" id="BNCO01000093">
    <property type="protein sequence ID" value="GIL67067.1"/>
    <property type="molecule type" value="Genomic_DNA"/>
</dbReference>
<comment type="cofactor">
    <cofactor evidence="1">
        <name>Ca(2+)</name>
        <dbReference type="ChEBI" id="CHEBI:29108"/>
    </cofactor>
</comment>
<comment type="caution">
    <text evidence="11">The sequence shown here is derived from an EMBL/GenBank/DDBJ whole genome shotgun (WGS) entry which is preliminary data.</text>
</comment>
<dbReference type="SMART" id="SM00159">
    <property type="entry name" value="PTX"/>
    <property type="match status" value="1"/>
</dbReference>
<evidence type="ECO:0000256" key="6">
    <source>
        <dbReference type="ARBA" id="ARBA00023157"/>
    </source>
</evidence>
<accession>A0A8J4FE06</accession>
<name>A0A8J4FE06_9CHLO</name>
<feature type="region of interest" description="Disordered" evidence="8">
    <location>
        <begin position="942"/>
        <end position="1009"/>
    </location>
</feature>
<dbReference type="PROSITE" id="PS51828">
    <property type="entry name" value="PTX_2"/>
    <property type="match status" value="1"/>
</dbReference>
<dbReference type="Proteomes" id="UP000747399">
    <property type="component" value="Unassembled WGS sequence"/>
</dbReference>
<evidence type="ECO:0000256" key="8">
    <source>
        <dbReference type="SAM" id="MobiDB-lite"/>
    </source>
</evidence>
<feature type="compositionally biased region" description="Gly residues" evidence="8">
    <location>
        <begin position="979"/>
        <end position="992"/>
    </location>
</feature>
<evidence type="ECO:0000256" key="5">
    <source>
        <dbReference type="ARBA" id="ARBA00022837"/>
    </source>
</evidence>
<keyword evidence="6" id="KW-1015">Disulfide bond</keyword>
<keyword evidence="9" id="KW-0812">Transmembrane</keyword>